<accession>A0A8J3D5L1</accession>
<evidence type="ECO:0000313" key="2">
    <source>
        <dbReference type="EMBL" id="GHB86455.1"/>
    </source>
</evidence>
<dbReference type="PROSITE" id="PS51736">
    <property type="entry name" value="RECOMBINASES_3"/>
    <property type="match status" value="1"/>
</dbReference>
<evidence type="ECO:0000259" key="1">
    <source>
        <dbReference type="PROSITE" id="PS51736"/>
    </source>
</evidence>
<dbReference type="InterPro" id="IPR006119">
    <property type="entry name" value="Resolv_N"/>
</dbReference>
<dbReference type="EMBL" id="BMXF01000007">
    <property type="protein sequence ID" value="GHB86455.1"/>
    <property type="molecule type" value="Genomic_DNA"/>
</dbReference>
<comment type="caution">
    <text evidence="2">The sequence shown here is derived from an EMBL/GenBank/DDBJ whole genome shotgun (WGS) entry which is preliminary data.</text>
</comment>
<dbReference type="Gene3D" id="3.40.50.1390">
    <property type="entry name" value="Resolvase, N-terminal catalytic domain"/>
    <property type="match status" value="1"/>
</dbReference>
<dbReference type="GO" id="GO:0003677">
    <property type="term" value="F:DNA binding"/>
    <property type="evidence" value="ECO:0007669"/>
    <property type="project" value="InterPro"/>
</dbReference>
<evidence type="ECO:0000313" key="3">
    <source>
        <dbReference type="Proteomes" id="UP000598271"/>
    </source>
</evidence>
<dbReference type="GO" id="GO:0000150">
    <property type="term" value="F:DNA strand exchange activity"/>
    <property type="evidence" value="ECO:0007669"/>
    <property type="project" value="InterPro"/>
</dbReference>
<dbReference type="Pfam" id="PF00239">
    <property type="entry name" value="Resolvase"/>
    <property type="match status" value="1"/>
</dbReference>
<dbReference type="InterPro" id="IPR036162">
    <property type="entry name" value="Resolvase-like_N_sf"/>
</dbReference>
<feature type="domain" description="Resolvase/invertase-type recombinase catalytic" evidence="1">
    <location>
        <begin position="1"/>
        <end position="55"/>
    </location>
</feature>
<dbReference type="SUPFAM" id="SSF53041">
    <property type="entry name" value="Resolvase-like"/>
    <property type="match status" value="1"/>
</dbReference>
<reference evidence="2 3" key="1">
    <citation type="journal article" date="2014" name="Int. J. Syst. Evol. Microbiol.">
        <title>Complete genome sequence of Corynebacterium casei LMG S-19264T (=DSM 44701T), isolated from a smear-ripened cheese.</title>
        <authorList>
            <consortium name="US DOE Joint Genome Institute (JGI-PGF)"/>
            <person name="Walter F."/>
            <person name="Albersmeier A."/>
            <person name="Kalinowski J."/>
            <person name="Ruckert C."/>
        </authorList>
    </citation>
    <scope>NUCLEOTIDE SEQUENCE [LARGE SCALE GENOMIC DNA]</scope>
    <source>
        <strain evidence="2 3">KCTC 12866</strain>
    </source>
</reference>
<dbReference type="Proteomes" id="UP000598271">
    <property type="component" value="Unassembled WGS sequence"/>
</dbReference>
<protein>
    <recommendedName>
        <fullName evidence="1">Resolvase/invertase-type recombinase catalytic domain-containing protein</fullName>
    </recommendedName>
</protein>
<sequence>MGKEGCKRVFTDKVSGVKSSKPNFEKLLAYAHPGDTVVIWKLDGTGPPAAGQKYD</sequence>
<keyword evidence="3" id="KW-1185">Reference proteome</keyword>
<gene>
    <name evidence="2" type="ORF">GCM10007390_47490</name>
</gene>
<dbReference type="RefSeq" id="WP_374757979.1">
    <property type="nucleotide sequence ID" value="NZ_BMXF01000007.1"/>
</dbReference>
<dbReference type="AlphaFoldDB" id="A0A8J3D5L1"/>
<proteinExistence type="predicted"/>
<name>A0A8J3D5L1_9BACT</name>
<organism evidence="2 3">
    <name type="scientific">Persicitalea jodogahamensis</name>
    <dbReference type="NCBI Taxonomy" id="402147"/>
    <lineage>
        <taxon>Bacteria</taxon>
        <taxon>Pseudomonadati</taxon>
        <taxon>Bacteroidota</taxon>
        <taxon>Cytophagia</taxon>
        <taxon>Cytophagales</taxon>
        <taxon>Spirosomataceae</taxon>
        <taxon>Persicitalea</taxon>
    </lineage>
</organism>